<dbReference type="Pfam" id="PF12833">
    <property type="entry name" value="HTH_18"/>
    <property type="match status" value="1"/>
</dbReference>
<reference evidence="5" key="1">
    <citation type="submission" date="2023-03" db="EMBL/GenBank/DDBJ databases">
        <title>Andean soil-derived lignocellulolytic bacterial consortium as a source of novel taxa and putative plastic-active enzymes.</title>
        <authorList>
            <person name="Diaz-Garcia L."/>
            <person name="Chuvochina M."/>
            <person name="Feuerriegel G."/>
            <person name="Bunk B."/>
            <person name="Sproer C."/>
            <person name="Streit W.R."/>
            <person name="Rodriguez L.M."/>
            <person name="Overmann J."/>
            <person name="Jimenez D.J."/>
        </authorList>
    </citation>
    <scope>NUCLEOTIDE SEQUENCE</scope>
    <source>
        <strain evidence="5">MAG 7</strain>
    </source>
</reference>
<evidence type="ECO:0000256" key="2">
    <source>
        <dbReference type="ARBA" id="ARBA00023125"/>
    </source>
</evidence>
<evidence type="ECO:0000256" key="1">
    <source>
        <dbReference type="ARBA" id="ARBA00023015"/>
    </source>
</evidence>
<dbReference type="SMART" id="SM00342">
    <property type="entry name" value="HTH_ARAC"/>
    <property type="match status" value="1"/>
</dbReference>
<dbReference type="EMBL" id="CP119311">
    <property type="protein sequence ID" value="WEK36130.1"/>
    <property type="molecule type" value="Genomic_DNA"/>
</dbReference>
<dbReference type="PANTHER" id="PTHR43280">
    <property type="entry name" value="ARAC-FAMILY TRANSCRIPTIONAL REGULATOR"/>
    <property type="match status" value="1"/>
</dbReference>
<dbReference type="Gene3D" id="1.10.10.60">
    <property type="entry name" value="Homeodomain-like"/>
    <property type="match status" value="1"/>
</dbReference>
<sequence>MTRLHPHDSELMARIIDKLNQDLRYPLSLGMLTTEFALSATRLKKLFKILHDQTFYQYYTQLRMEAAADMLIKREKTIDEIAFFTGFTSISTFCRRFRQYYGVKPIQYRNNHTPPKAVGLAGE</sequence>
<dbReference type="PROSITE" id="PS01124">
    <property type="entry name" value="HTH_ARAC_FAMILY_2"/>
    <property type="match status" value="1"/>
</dbReference>
<dbReference type="InterPro" id="IPR020449">
    <property type="entry name" value="Tscrpt_reg_AraC-type_HTH"/>
</dbReference>
<name>A0AAJ5WSU0_9BACT</name>
<keyword evidence="3" id="KW-0804">Transcription</keyword>
<feature type="domain" description="HTH araC/xylS-type" evidence="4">
    <location>
        <begin position="13"/>
        <end position="111"/>
    </location>
</feature>
<dbReference type="GO" id="GO:0043565">
    <property type="term" value="F:sequence-specific DNA binding"/>
    <property type="evidence" value="ECO:0007669"/>
    <property type="project" value="InterPro"/>
</dbReference>
<protein>
    <submittedName>
        <fullName evidence="5">AraC family transcriptional regulator</fullName>
    </submittedName>
</protein>
<dbReference type="Proteomes" id="UP001220610">
    <property type="component" value="Chromosome"/>
</dbReference>
<keyword evidence="1" id="KW-0805">Transcription regulation</keyword>
<dbReference type="InterPro" id="IPR018060">
    <property type="entry name" value="HTH_AraC"/>
</dbReference>
<evidence type="ECO:0000313" key="6">
    <source>
        <dbReference type="Proteomes" id="UP001220610"/>
    </source>
</evidence>
<accession>A0AAJ5WSU0</accession>
<proteinExistence type="predicted"/>
<dbReference type="InterPro" id="IPR009057">
    <property type="entry name" value="Homeodomain-like_sf"/>
</dbReference>
<evidence type="ECO:0000259" key="4">
    <source>
        <dbReference type="PROSITE" id="PS01124"/>
    </source>
</evidence>
<dbReference type="PRINTS" id="PR00032">
    <property type="entry name" value="HTHARAC"/>
</dbReference>
<gene>
    <name evidence="5" type="ORF">P0Y53_01335</name>
</gene>
<dbReference type="AlphaFoldDB" id="A0AAJ5WSU0"/>
<organism evidence="5 6">
    <name type="scientific">Candidatus Pseudobacter hemicellulosilyticus</name>
    <dbReference type="NCBI Taxonomy" id="3121375"/>
    <lineage>
        <taxon>Bacteria</taxon>
        <taxon>Pseudomonadati</taxon>
        <taxon>Bacteroidota</taxon>
        <taxon>Chitinophagia</taxon>
        <taxon>Chitinophagales</taxon>
        <taxon>Chitinophagaceae</taxon>
        <taxon>Pseudobacter</taxon>
    </lineage>
</organism>
<dbReference type="GO" id="GO:0003700">
    <property type="term" value="F:DNA-binding transcription factor activity"/>
    <property type="evidence" value="ECO:0007669"/>
    <property type="project" value="InterPro"/>
</dbReference>
<evidence type="ECO:0000256" key="3">
    <source>
        <dbReference type="ARBA" id="ARBA00023163"/>
    </source>
</evidence>
<dbReference type="PANTHER" id="PTHR43280:SF2">
    <property type="entry name" value="HTH-TYPE TRANSCRIPTIONAL REGULATOR EXSA"/>
    <property type="match status" value="1"/>
</dbReference>
<dbReference type="SUPFAM" id="SSF46689">
    <property type="entry name" value="Homeodomain-like"/>
    <property type="match status" value="1"/>
</dbReference>
<keyword evidence="2" id="KW-0238">DNA-binding</keyword>
<evidence type="ECO:0000313" key="5">
    <source>
        <dbReference type="EMBL" id="WEK36130.1"/>
    </source>
</evidence>